<proteinExistence type="inferred from homology"/>
<gene>
    <name evidence="4 5" type="primary">LOC107222624</name>
</gene>
<sequence length="273" mass="30691">MAKSKVTASEKLMITGITQVREQANHKLSASVSIANKDCQIAGNYEETEDEISGASNKTENVAALNIYKPEDSLNGEEMESDDKSEYDVDSFCSDISCKESEVTNVTPHSSMSGCSSLLHSMDVNYIKRNVDVIRTRNGGDWHRDGKEDEDLSLSESEMTYLGKGEGTVILEQQRRQLIRCGRRNMSFTNEDLRKIERENQLLLRKIMSHQKPQGKTVKPISGPPRTSSSAINRKRQQKKIEEDNMMLLRRIQQAKSCAIPRTSVPGCKLTML</sequence>
<dbReference type="InterPro" id="IPR029488">
    <property type="entry name" value="Hmw/CFAP97"/>
</dbReference>
<protein>
    <submittedName>
        <fullName evidence="4 5">Cilia- and flagella-associated protein 97-like</fullName>
    </submittedName>
</protein>
<dbReference type="Pfam" id="PF13879">
    <property type="entry name" value="Hmw_CFAP97"/>
    <property type="match status" value="1"/>
</dbReference>
<evidence type="ECO:0000313" key="4">
    <source>
        <dbReference type="RefSeq" id="XP_015517543.1"/>
    </source>
</evidence>
<dbReference type="PANTHER" id="PTHR23035">
    <property type="entry name" value="CILIA- AND FLAGELLA-ASSOCIATED PROTEIN 97-RELATED"/>
    <property type="match status" value="1"/>
</dbReference>
<evidence type="ECO:0000313" key="5">
    <source>
        <dbReference type="RefSeq" id="XP_046599649.1"/>
    </source>
</evidence>
<reference evidence="4" key="1">
    <citation type="submission" date="2025-04" db="UniProtKB">
        <authorList>
            <consortium name="RefSeq"/>
        </authorList>
    </citation>
    <scope>IDENTIFICATION</scope>
    <source>
        <tissue evidence="5">Thorax and Abdomen</tissue>
        <tissue evidence="4">Whole body</tissue>
    </source>
</reference>
<dbReference type="KEGG" id="nlo:107222624"/>
<dbReference type="RefSeq" id="XP_046599649.1">
    <property type="nucleotide sequence ID" value="XM_046743693.1"/>
</dbReference>
<organism evidence="3 4">
    <name type="scientific">Neodiprion lecontei</name>
    <name type="common">Redheaded pine sawfly</name>
    <dbReference type="NCBI Taxonomy" id="441921"/>
    <lineage>
        <taxon>Eukaryota</taxon>
        <taxon>Metazoa</taxon>
        <taxon>Ecdysozoa</taxon>
        <taxon>Arthropoda</taxon>
        <taxon>Hexapoda</taxon>
        <taxon>Insecta</taxon>
        <taxon>Pterygota</taxon>
        <taxon>Neoptera</taxon>
        <taxon>Endopterygota</taxon>
        <taxon>Hymenoptera</taxon>
        <taxon>Tenthredinoidea</taxon>
        <taxon>Diprionidae</taxon>
        <taxon>Diprioninae</taxon>
        <taxon>Neodiprion</taxon>
    </lineage>
</organism>
<accession>A0A6J0BU58</accession>
<dbReference type="OrthoDB" id="515313at2759"/>
<dbReference type="GeneID" id="107222624"/>
<comment type="similarity">
    <text evidence="1">Belongs to the CFAP97 family.</text>
</comment>
<evidence type="ECO:0000313" key="3">
    <source>
        <dbReference type="Proteomes" id="UP000829291"/>
    </source>
</evidence>
<evidence type="ECO:0000256" key="2">
    <source>
        <dbReference type="SAM" id="MobiDB-lite"/>
    </source>
</evidence>
<dbReference type="InterPro" id="IPR038791">
    <property type="entry name" value="Cfap97/Hemingway"/>
</dbReference>
<dbReference type="Proteomes" id="UP000829291">
    <property type="component" value="Chromosome 6"/>
</dbReference>
<name>A0A6J0BU58_NEOLC</name>
<dbReference type="InParanoid" id="A0A6J0BU58"/>
<feature type="region of interest" description="Disordered" evidence="2">
    <location>
        <begin position="210"/>
        <end position="239"/>
    </location>
</feature>
<dbReference type="RefSeq" id="XP_015517543.1">
    <property type="nucleotide sequence ID" value="XM_015662057.1"/>
</dbReference>
<dbReference type="AlphaFoldDB" id="A0A6J0BU58"/>
<keyword evidence="3" id="KW-1185">Reference proteome</keyword>
<evidence type="ECO:0000256" key="1">
    <source>
        <dbReference type="ARBA" id="ARBA00008315"/>
    </source>
</evidence>